<organism evidence="1 2">
    <name type="scientific">Aegilops tauschii subsp. strangulata</name>
    <name type="common">Goatgrass</name>
    <dbReference type="NCBI Taxonomy" id="200361"/>
    <lineage>
        <taxon>Eukaryota</taxon>
        <taxon>Viridiplantae</taxon>
        <taxon>Streptophyta</taxon>
        <taxon>Embryophyta</taxon>
        <taxon>Tracheophyta</taxon>
        <taxon>Spermatophyta</taxon>
        <taxon>Magnoliopsida</taxon>
        <taxon>Liliopsida</taxon>
        <taxon>Poales</taxon>
        <taxon>Poaceae</taxon>
        <taxon>BOP clade</taxon>
        <taxon>Pooideae</taxon>
        <taxon>Triticodae</taxon>
        <taxon>Triticeae</taxon>
        <taxon>Triticinae</taxon>
        <taxon>Aegilops</taxon>
    </lineage>
</organism>
<reference evidence="2" key="1">
    <citation type="journal article" date="2014" name="Science">
        <title>Ancient hybridizations among the ancestral genomes of bread wheat.</title>
        <authorList>
            <consortium name="International Wheat Genome Sequencing Consortium,"/>
            <person name="Marcussen T."/>
            <person name="Sandve S.R."/>
            <person name="Heier L."/>
            <person name="Spannagl M."/>
            <person name="Pfeifer M."/>
            <person name="Jakobsen K.S."/>
            <person name="Wulff B.B."/>
            <person name="Steuernagel B."/>
            <person name="Mayer K.F."/>
            <person name="Olsen O.A."/>
        </authorList>
    </citation>
    <scope>NUCLEOTIDE SEQUENCE [LARGE SCALE GENOMIC DNA]</scope>
    <source>
        <strain evidence="2">cv. AL8/78</strain>
    </source>
</reference>
<protein>
    <submittedName>
        <fullName evidence="1">Uncharacterized protein</fullName>
    </submittedName>
</protein>
<keyword evidence="2" id="KW-1185">Reference proteome</keyword>
<accession>A0A453FS43</accession>
<reference evidence="1" key="4">
    <citation type="submission" date="2019-03" db="UniProtKB">
        <authorList>
            <consortium name="EnsemblPlants"/>
        </authorList>
    </citation>
    <scope>IDENTIFICATION</scope>
</reference>
<sequence>MQKTKVSSAGMSVQMDSVSTSICLTRLISRIFICQKLMDYTTLGSLWQRQHIDTVLVEMGSSAD</sequence>
<reference evidence="2" key="2">
    <citation type="journal article" date="2017" name="Nat. Plants">
        <title>The Aegilops tauschii genome reveals multiple impacts of transposons.</title>
        <authorList>
            <person name="Zhao G."/>
            <person name="Zou C."/>
            <person name="Li K."/>
            <person name="Wang K."/>
            <person name="Li T."/>
            <person name="Gao L."/>
            <person name="Zhang X."/>
            <person name="Wang H."/>
            <person name="Yang Z."/>
            <person name="Liu X."/>
            <person name="Jiang W."/>
            <person name="Mao L."/>
            <person name="Kong X."/>
            <person name="Jiao Y."/>
            <person name="Jia J."/>
        </authorList>
    </citation>
    <scope>NUCLEOTIDE SEQUENCE [LARGE SCALE GENOMIC DNA]</scope>
    <source>
        <strain evidence="2">cv. AL8/78</strain>
    </source>
</reference>
<reference evidence="1" key="5">
    <citation type="journal article" date="2021" name="G3 (Bethesda)">
        <title>Aegilops tauschii genome assembly Aet v5.0 features greater sequence contiguity and improved annotation.</title>
        <authorList>
            <person name="Wang L."/>
            <person name="Zhu T."/>
            <person name="Rodriguez J.C."/>
            <person name="Deal K.R."/>
            <person name="Dubcovsky J."/>
            <person name="McGuire P.E."/>
            <person name="Lux T."/>
            <person name="Spannagl M."/>
            <person name="Mayer K.F.X."/>
            <person name="Baldrich P."/>
            <person name="Meyers B.C."/>
            <person name="Huo N."/>
            <person name="Gu Y.Q."/>
            <person name="Zhou H."/>
            <person name="Devos K.M."/>
            <person name="Bennetzen J.L."/>
            <person name="Unver T."/>
            <person name="Budak H."/>
            <person name="Gulick P.J."/>
            <person name="Galiba G."/>
            <person name="Kalapos B."/>
            <person name="Nelson D.R."/>
            <person name="Li P."/>
            <person name="You F.M."/>
            <person name="Luo M.C."/>
            <person name="Dvorak J."/>
        </authorList>
    </citation>
    <scope>NUCLEOTIDE SEQUENCE [LARGE SCALE GENOMIC DNA]</scope>
    <source>
        <strain evidence="1">cv. AL8/78</strain>
    </source>
</reference>
<evidence type="ECO:0000313" key="1">
    <source>
        <dbReference type="EnsemblPlants" id="AET3Gv20763700.9"/>
    </source>
</evidence>
<proteinExistence type="predicted"/>
<dbReference type="AlphaFoldDB" id="A0A453FS43"/>
<evidence type="ECO:0000313" key="2">
    <source>
        <dbReference type="Proteomes" id="UP000015105"/>
    </source>
</evidence>
<reference evidence="1" key="3">
    <citation type="journal article" date="2017" name="Nature">
        <title>Genome sequence of the progenitor of the wheat D genome Aegilops tauschii.</title>
        <authorList>
            <person name="Luo M.C."/>
            <person name="Gu Y.Q."/>
            <person name="Puiu D."/>
            <person name="Wang H."/>
            <person name="Twardziok S.O."/>
            <person name="Deal K.R."/>
            <person name="Huo N."/>
            <person name="Zhu T."/>
            <person name="Wang L."/>
            <person name="Wang Y."/>
            <person name="McGuire P.E."/>
            <person name="Liu S."/>
            <person name="Long H."/>
            <person name="Ramasamy R.K."/>
            <person name="Rodriguez J.C."/>
            <person name="Van S.L."/>
            <person name="Yuan L."/>
            <person name="Wang Z."/>
            <person name="Xia Z."/>
            <person name="Xiao L."/>
            <person name="Anderson O.D."/>
            <person name="Ouyang S."/>
            <person name="Liang Y."/>
            <person name="Zimin A.V."/>
            <person name="Pertea G."/>
            <person name="Qi P."/>
            <person name="Bennetzen J.L."/>
            <person name="Dai X."/>
            <person name="Dawson M.W."/>
            <person name="Muller H.G."/>
            <person name="Kugler K."/>
            <person name="Rivarola-Duarte L."/>
            <person name="Spannagl M."/>
            <person name="Mayer K.F.X."/>
            <person name="Lu F.H."/>
            <person name="Bevan M.W."/>
            <person name="Leroy P."/>
            <person name="Li P."/>
            <person name="You F.M."/>
            <person name="Sun Q."/>
            <person name="Liu Z."/>
            <person name="Lyons E."/>
            <person name="Wicker T."/>
            <person name="Salzberg S.L."/>
            <person name="Devos K.M."/>
            <person name="Dvorak J."/>
        </authorList>
    </citation>
    <scope>NUCLEOTIDE SEQUENCE [LARGE SCALE GENOMIC DNA]</scope>
    <source>
        <strain evidence="1">cv. AL8/78</strain>
    </source>
</reference>
<name>A0A453FS43_AEGTS</name>
<dbReference type="Proteomes" id="UP000015105">
    <property type="component" value="Chromosome 3D"/>
</dbReference>
<dbReference type="EnsemblPlants" id="AET3Gv20763700.9">
    <property type="protein sequence ID" value="AET3Gv20763700.9"/>
    <property type="gene ID" value="AET3Gv20763700"/>
</dbReference>
<dbReference type="Gramene" id="AET3Gv20763700.9">
    <property type="protein sequence ID" value="AET3Gv20763700.9"/>
    <property type="gene ID" value="AET3Gv20763700"/>
</dbReference>